<keyword evidence="12" id="KW-1185">Reference proteome</keyword>
<dbReference type="OrthoDB" id="9802553at2"/>
<evidence type="ECO:0000256" key="6">
    <source>
        <dbReference type="ARBA" id="ARBA00023143"/>
    </source>
</evidence>
<keyword evidence="11" id="KW-0282">Flagellum</keyword>
<dbReference type="PRINTS" id="PR01005">
    <property type="entry name" value="FLGHOOKAP1"/>
</dbReference>
<comment type="similarity">
    <text evidence="3 7">Belongs to the flagella basal body rod proteins family.</text>
</comment>
<dbReference type="InterPro" id="IPR010930">
    <property type="entry name" value="Flg_bb/hook_C_dom"/>
</dbReference>
<dbReference type="AlphaFoldDB" id="A0A2W1NUK4"/>
<evidence type="ECO:0000256" key="5">
    <source>
        <dbReference type="ARBA" id="ARBA00022525"/>
    </source>
</evidence>
<accession>A0A2W1NUK4</accession>
<keyword evidence="5 7" id="KW-0964">Secreted</keyword>
<dbReference type="Pfam" id="PF22638">
    <property type="entry name" value="FlgK_D1"/>
    <property type="match status" value="1"/>
</dbReference>
<dbReference type="InterPro" id="IPR053927">
    <property type="entry name" value="FlgK_helical"/>
</dbReference>
<feature type="domain" description="Flagellar basal body rod protein N-terminal" evidence="8">
    <location>
        <begin position="17"/>
        <end position="37"/>
    </location>
</feature>
<keyword evidence="11" id="KW-0966">Cell projection</keyword>
<dbReference type="GO" id="GO:0009424">
    <property type="term" value="C:bacterial-type flagellum hook"/>
    <property type="evidence" value="ECO:0007669"/>
    <property type="project" value="UniProtKB-UniRule"/>
</dbReference>
<keyword evidence="11" id="KW-0969">Cilium</keyword>
<dbReference type="InterPro" id="IPR001444">
    <property type="entry name" value="Flag_bb_rod_N"/>
</dbReference>
<dbReference type="SUPFAM" id="SSF64518">
    <property type="entry name" value="Phase 1 flagellin"/>
    <property type="match status" value="1"/>
</dbReference>
<dbReference type="Pfam" id="PF06429">
    <property type="entry name" value="Flg_bbr_C"/>
    <property type="match status" value="1"/>
</dbReference>
<evidence type="ECO:0000256" key="3">
    <source>
        <dbReference type="ARBA" id="ARBA00009677"/>
    </source>
</evidence>
<dbReference type="InterPro" id="IPR002371">
    <property type="entry name" value="FlgK"/>
</dbReference>
<dbReference type="GO" id="GO:0044780">
    <property type="term" value="P:bacterial-type flagellum assembly"/>
    <property type="evidence" value="ECO:0007669"/>
    <property type="project" value="InterPro"/>
</dbReference>
<evidence type="ECO:0000259" key="10">
    <source>
        <dbReference type="Pfam" id="PF22638"/>
    </source>
</evidence>
<comment type="subcellular location">
    <subcellularLocation>
        <location evidence="1 7">Bacterial flagellum</location>
    </subcellularLocation>
    <subcellularLocation>
        <location evidence="2 7">Secreted</location>
    </subcellularLocation>
</comment>
<evidence type="ECO:0000256" key="1">
    <source>
        <dbReference type="ARBA" id="ARBA00004365"/>
    </source>
</evidence>
<protein>
    <recommendedName>
        <fullName evidence="4 7">Flagellar hook-associated protein 1</fullName>
        <shortName evidence="7">HAP1</shortName>
    </recommendedName>
</protein>
<evidence type="ECO:0000256" key="4">
    <source>
        <dbReference type="ARBA" id="ARBA00016244"/>
    </source>
</evidence>
<dbReference type="GO" id="GO:0005198">
    <property type="term" value="F:structural molecule activity"/>
    <property type="evidence" value="ECO:0007669"/>
    <property type="project" value="UniProtKB-UniRule"/>
</dbReference>
<evidence type="ECO:0000256" key="7">
    <source>
        <dbReference type="RuleBase" id="RU362065"/>
    </source>
</evidence>
<gene>
    <name evidence="7" type="primary">flgK</name>
    <name evidence="11" type="ORF">CBW46_018500</name>
</gene>
<dbReference type="PANTHER" id="PTHR30033:SF1">
    <property type="entry name" value="FLAGELLAR HOOK-ASSOCIATED PROTEIN 1"/>
    <property type="match status" value="1"/>
</dbReference>
<dbReference type="EMBL" id="NHRJ02000017">
    <property type="protein sequence ID" value="PZE19362.1"/>
    <property type="molecule type" value="Genomic_DNA"/>
</dbReference>
<dbReference type="NCBIfam" id="TIGR02492">
    <property type="entry name" value="flgK_ends"/>
    <property type="match status" value="1"/>
</dbReference>
<dbReference type="Pfam" id="PF00460">
    <property type="entry name" value="Flg_bb_rod"/>
    <property type="match status" value="1"/>
</dbReference>
<dbReference type="Proteomes" id="UP000214746">
    <property type="component" value="Unassembled WGS sequence"/>
</dbReference>
<feature type="domain" description="Flagellar hook-associated protein FlgK helical" evidence="10">
    <location>
        <begin position="102"/>
        <end position="299"/>
    </location>
</feature>
<sequence>MRSTFGGIEISKRSLFTQQAALHTTGHNIANANTKGYSRQVVNMVAARPIEYPGLMRSDVPGQMGQSVEFDHIKRIREKFLDNQFQNENKNLGDWSIRKDTLDKLESIINEPSDTGVRQTIEGFWNAWQELSKSPENTTARVLVKERALAMTDAFNQTARQLKDLSNDLTENIGVKVTEANQIINEVAKLNEAIFRVEGLGDDANDLRDQRDLLVDGLSKIININYTEEARGYTIRMGNTQLVAGNQPAAPLTTAGIQAAAAAGGNLNSGEIYGMIQSRDYYVANYQYQLDSMLSTLVQGDMKVTLPAGMVVPQGATLNVVQPDGTSLPQQFGGPTIGERTLANSTEVIVKGFNGLHELGYTGAAGLTSGIPFFSMKPGAAGFTAESVTVNPAIVSDVTNVSTSTRTYLDTDGIEKVVKGNNEMALLIAGLRNTRVGFDPNATGRPALKDGTLDEFFRSIVGSLGVQAQEANRQATNQQMLVDQVDSQRQAVSGVSLDEEMANMIKFQHAYNAAARAMTTFDEMLDKVINSMGVVGR</sequence>
<dbReference type="RefSeq" id="WP_089201455.1">
    <property type="nucleotide sequence ID" value="NZ_NHRJ02000017.1"/>
</dbReference>
<proteinExistence type="inferred from homology"/>
<dbReference type="PANTHER" id="PTHR30033">
    <property type="entry name" value="FLAGELLAR HOOK-ASSOCIATED PROTEIN 1"/>
    <property type="match status" value="1"/>
</dbReference>
<evidence type="ECO:0000313" key="11">
    <source>
        <dbReference type="EMBL" id="PZE19362.1"/>
    </source>
</evidence>
<organism evidence="11 12">
    <name type="scientific">Paenibacillus xerothermodurans</name>
    <dbReference type="NCBI Taxonomy" id="1977292"/>
    <lineage>
        <taxon>Bacteria</taxon>
        <taxon>Bacillati</taxon>
        <taxon>Bacillota</taxon>
        <taxon>Bacilli</taxon>
        <taxon>Bacillales</taxon>
        <taxon>Paenibacillaceae</taxon>
        <taxon>Paenibacillus</taxon>
    </lineage>
</organism>
<feature type="domain" description="Flagellar basal-body/hook protein C-terminal" evidence="9">
    <location>
        <begin position="492"/>
        <end position="530"/>
    </location>
</feature>
<evidence type="ECO:0000256" key="2">
    <source>
        <dbReference type="ARBA" id="ARBA00004613"/>
    </source>
</evidence>
<reference evidence="11" key="1">
    <citation type="submission" date="2018-06" db="EMBL/GenBank/DDBJ databases">
        <title>Paenibacillus xerothermodurans sp. nov. an extremely dry heat resistant spore forming bacterium isolated from the soil of Cape Canaveral, Florida.</title>
        <authorList>
            <person name="Seuylemezian A."/>
            <person name="Kaur N."/>
            <person name="Patil P."/>
            <person name="Patil P."/>
            <person name="Mayilraj S."/>
            <person name="Vaishampayan P."/>
        </authorList>
    </citation>
    <scope>NUCLEOTIDE SEQUENCE [LARGE SCALE GENOMIC DNA]</scope>
    <source>
        <strain evidence="11">ATCC 27380</strain>
    </source>
</reference>
<name>A0A2W1NUK4_PAEXE</name>
<evidence type="ECO:0000313" key="12">
    <source>
        <dbReference type="Proteomes" id="UP000214746"/>
    </source>
</evidence>
<keyword evidence="6 7" id="KW-0975">Bacterial flagellum</keyword>
<dbReference type="GO" id="GO:0005576">
    <property type="term" value="C:extracellular region"/>
    <property type="evidence" value="ECO:0007669"/>
    <property type="project" value="UniProtKB-SubCell"/>
</dbReference>
<evidence type="ECO:0000259" key="9">
    <source>
        <dbReference type="Pfam" id="PF06429"/>
    </source>
</evidence>
<evidence type="ECO:0000259" key="8">
    <source>
        <dbReference type="Pfam" id="PF00460"/>
    </source>
</evidence>
<comment type="caution">
    <text evidence="11">The sequence shown here is derived from an EMBL/GenBank/DDBJ whole genome shotgun (WGS) entry which is preliminary data.</text>
</comment>